<keyword evidence="1" id="KW-0472">Membrane</keyword>
<feature type="transmembrane region" description="Helical" evidence="1">
    <location>
        <begin position="74"/>
        <end position="95"/>
    </location>
</feature>
<comment type="caution">
    <text evidence="2">The sequence shown here is derived from an EMBL/GenBank/DDBJ whole genome shotgun (WGS) entry which is preliminary data.</text>
</comment>
<evidence type="ECO:0000313" key="2">
    <source>
        <dbReference type="EMBL" id="MBB6125179.1"/>
    </source>
</evidence>
<gene>
    <name evidence="2" type="ORF">FHS92_002936</name>
</gene>
<feature type="transmembrane region" description="Helical" evidence="1">
    <location>
        <begin position="6"/>
        <end position="34"/>
    </location>
</feature>
<proteinExistence type="predicted"/>
<evidence type="ECO:0000256" key="1">
    <source>
        <dbReference type="SAM" id="Phobius"/>
    </source>
</evidence>
<reference evidence="2 3" key="1">
    <citation type="submission" date="2020-08" db="EMBL/GenBank/DDBJ databases">
        <title>Genomic Encyclopedia of Type Strains, Phase IV (KMG-IV): sequencing the most valuable type-strain genomes for metagenomic binning, comparative biology and taxonomic classification.</title>
        <authorList>
            <person name="Goeker M."/>
        </authorList>
    </citation>
    <scope>NUCLEOTIDE SEQUENCE [LARGE SCALE GENOMIC DNA]</scope>
    <source>
        <strain evidence="2 3">DSM 102255</strain>
    </source>
</reference>
<feature type="transmembrane region" description="Helical" evidence="1">
    <location>
        <begin position="187"/>
        <end position="205"/>
    </location>
</feature>
<dbReference type="InterPro" id="IPR007272">
    <property type="entry name" value="Sulf_transp_TsuA/YedE"/>
</dbReference>
<dbReference type="Pfam" id="PF04143">
    <property type="entry name" value="Sulf_transp"/>
    <property type="match status" value="1"/>
</dbReference>
<keyword evidence="3" id="KW-1185">Reference proteome</keyword>
<dbReference type="Proteomes" id="UP000552700">
    <property type="component" value="Unassembled WGS sequence"/>
</dbReference>
<evidence type="ECO:0000313" key="3">
    <source>
        <dbReference type="Proteomes" id="UP000552700"/>
    </source>
</evidence>
<accession>A0A841J1X4</accession>
<feature type="transmembrane region" description="Helical" evidence="1">
    <location>
        <begin position="288"/>
        <end position="306"/>
    </location>
</feature>
<dbReference type="RefSeq" id="WP_184081461.1">
    <property type="nucleotide sequence ID" value="NZ_JACIJP010000005.1"/>
</dbReference>
<feature type="transmembrane region" description="Helical" evidence="1">
    <location>
        <begin position="217"/>
        <end position="236"/>
    </location>
</feature>
<protein>
    <submittedName>
        <fullName evidence="2">Toxin CptA</fullName>
    </submittedName>
</protein>
<dbReference type="EMBL" id="JACIJP010000005">
    <property type="protein sequence ID" value="MBB6125179.1"/>
    <property type="molecule type" value="Genomic_DNA"/>
</dbReference>
<organism evidence="2 3">
    <name type="scientific">Sphingobium subterraneum</name>
    <dbReference type="NCBI Taxonomy" id="627688"/>
    <lineage>
        <taxon>Bacteria</taxon>
        <taxon>Pseudomonadati</taxon>
        <taxon>Pseudomonadota</taxon>
        <taxon>Alphaproteobacteria</taxon>
        <taxon>Sphingomonadales</taxon>
        <taxon>Sphingomonadaceae</taxon>
        <taxon>Sphingobium</taxon>
    </lineage>
</organism>
<feature type="transmembrane region" description="Helical" evidence="1">
    <location>
        <begin position="146"/>
        <end position="167"/>
    </location>
</feature>
<name>A0A841J1X4_9SPHN</name>
<feature type="transmembrane region" description="Helical" evidence="1">
    <location>
        <begin position="248"/>
        <end position="268"/>
    </location>
</feature>
<dbReference type="AlphaFoldDB" id="A0A841J1X4"/>
<feature type="transmembrane region" description="Helical" evidence="1">
    <location>
        <begin position="46"/>
        <end position="68"/>
    </location>
</feature>
<keyword evidence="1" id="KW-1133">Transmembrane helix</keyword>
<keyword evidence="1" id="KW-0812">Transmembrane</keyword>
<sequence>MPASAAFMLAVAIACATIMGYAINRGATCMVAAVDEVVRQQRFGRFLALGEAALWVAGGIMVASAIGLMPQPAVRHALSVLTIAGGALLGFGAYVNKACVFGSVARFGSGEWHYAATPLGFLAGCVLILPWLPATMPVAPSQAPHIPAILGVALTAFAVWRGIGLLLAAHEVALSRHIWAPHQATSIIGLTFVVMLLTVGAWTYPEALAQLARGMTMNSAMRLILFAALLAGAVWGGRQLRGDRKGNWSFKAGTQCFAGGALMGAGSLLIPGGNDNLILMGLPLLQPYAWVALTAMAGVIALCLIVEDRVRSALDSAWRLH</sequence>
<feature type="transmembrane region" description="Helical" evidence="1">
    <location>
        <begin position="115"/>
        <end position="134"/>
    </location>
</feature>